<dbReference type="InterPro" id="IPR036390">
    <property type="entry name" value="WH_DNA-bd_sf"/>
</dbReference>
<dbReference type="PRINTS" id="PR00598">
    <property type="entry name" value="HTHMARR"/>
</dbReference>
<dbReference type="EMBL" id="JAFIRR010000086">
    <property type="protein sequence ID" value="MCO6417326.1"/>
    <property type="molecule type" value="Genomic_DNA"/>
</dbReference>
<dbReference type="PANTHER" id="PTHR33164:SF64">
    <property type="entry name" value="TRANSCRIPTIONAL REGULATOR SLYA"/>
    <property type="match status" value="1"/>
</dbReference>
<dbReference type="Pfam" id="PF12802">
    <property type="entry name" value="MarR_2"/>
    <property type="match status" value="1"/>
</dbReference>
<proteinExistence type="predicted"/>
<comment type="caution">
    <text evidence="5">The sequence shown here is derived from an EMBL/GenBank/DDBJ whole genome shotgun (WGS) entry which is preliminary data.</text>
</comment>
<dbReference type="PANTHER" id="PTHR33164">
    <property type="entry name" value="TRANSCRIPTIONAL REGULATOR, MARR FAMILY"/>
    <property type="match status" value="1"/>
</dbReference>
<dbReference type="SUPFAM" id="SSF46785">
    <property type="entry name" value="Winged helix' DNA-binding domain"/>
    <property type="match status" value="1"/>
</dbReference>
<evidence type="ECO:0000256" key="3">
    <source>
        <dbReference type="ARBA" id="ARBA00023163"/>
    </source>
</evidence>
<organism evidence="5 6">
    <name type="scientific">Siccirubricoccus soli</name>
    <dbReference type="NCBI Taxonomy" id="2899147"/>
    <lineage>
        <taxon>Bacteria</taxon>
        <taxon>Pseudomonadati</taxon>
        <taxon>Pseudomonadota</taxon>
        <taxon>Alphaproteobacteria</taxon>
        <taxon>Acetobacterales</taxon>
        <taxon>Roseomonadaceae</taxon>
        <taxon>Siccirubricoccus</taxon>
    </lineage>
</organism>
<evidence type="ECO:0000256" key="1">
    <source>
        <dbReference type="ARBA" id="ARBA00023015"/>
    </source>
</evidence>
<evidence type="ECO:0000256" key="2">
    <source>
        <dbReference type="ARBA" id="ARBA00023125"/>
    </source>
</evidence>
<evidence type="ECO:0000313" key="5">
    <source>
        <dbReference type="EMBL" id="MCO6417326.1"/>
    </source>
</evidence>
<dbReference type="Proteomes" id="UP001523392">
    <property type="component" value="Unassembled WGS sequence"/>
</dbReference>
<dbReference type="InterPro" id="IPR039422">
    <property type="entry name" value="MarR/SlyA-like"/>
</dbReference>
<keyword evidence="3" id="KW-0804">Transcription</keyword>
<keyword evidence="6" id="KW-1185">Reference proteome</keyword>
<dbReference type="InterPro" id="IPR036388">
    <property type="entry name" value="WH-like_DNA-bd_sf"/>
</dbReference>
<gene>
    <name evidence="5" type="ORF">JYK14_14295</name>
</gene>
<accession>A0ABT1D5Y8</accession>
<reference evidence="5 6" key="1">
    <citation type="submission" date="2021-12" db="EMBL/GenBank/DDBJ databases">
        <title>Siccirubricoccus leaddurans sp. nov., a high concentration Zn2+ tolerance bacterium.</title>
        <authorList>
            <person name="Cao Y."/>
        </authorList>
    </citation>
    <scope>NUCLEOTIDE SEQUENCE [LARGE SCALE GENOMIC DNA]</scope>
    <source>
        <strain evidence="5 6">KC 17139</strain>
    </source>
</reference>
<name>A0ABT1D5Y8_9PROT</name>
<feature type="domain" description="HTH marR-type" evidence="4">
    <location>
        <begin position="8"/>
        <end position="141"/>
    </location>
</feature>
<sequence length="159" mass="16810">MSNTACPRFRLTSTLLQAGRLWRRLAQRVLAEHGISQARAAALLWVGRLGGGVRQVTLASHLGVTGAAIVRLLDELCATGLIERRGDPGDRRVNGIWLTAAGELRAAQIEAALAELRAQVLGEVSDADVAATLRVFDALGQASGAAPREAAMPRPESRA</sequence>
<evidence type="ECO:0000259" key="4">
    <source>
        <dbReference type="PROSITE" id="PS50995"/>
    </source>
</evidence>
<keyword evidence="1" id="KW-0805">Transcription regulation</keyword>
<dbReference type="SMART" id="SM00347">
    <property type="entry name" value="HTH_MARR"/>
    <property type="match status" value="1"/>
</dbReference>
<dbReference type="InterPro" id="IPR000835">
    <property type="entry name" value="HTH_MarR-typ"/>
</dbReference>
<dbReference type="PROSITE" id="PS50995">
    <property type="entry name" value="HTH_MARR_2"/>
    <property type="match status" value="1"/>
</dbReference>
<dbReference type="Gene3D" id="1.10.10.10">
    <property type="entry name" value="Winged helix-like DNA-binding domain superfamily/Winged helix DNA-binding domain"/>
    <property type="match status" value="1"/>
</dbReference>
<dbReference type="RefSeq" id="WP_252953957.1">
    <property type="nucleotide sequence ID" value="NZ_JAFIRR010000086.1"/>
</dbReference>
<protein>
    <submittedName>
        <fullName evidence="5">MarR family winged helix-turn-helix transcriptional regulator</fullName>
    </submittedName>
</protein>
<keyword evidence="2" id="KW-0238">DNA-binding</keyword>
<evidence type="ECO:0000313" key="6">
    <source>
        <dbReference type="Proteomes" id="UP001523392"/>
    </source>
</evidence>